<feature type="transmembrane region" description="Helical" evidence="1">
    <location>
        <begin position="157"/>
        <end position="176"/>
    </location>
</feature>
<sequence>MISLYFSLTFSTCDRHRRAGTILNPSYGVYFSVSIISVAVLTLIVLMRGMGDFTGDNQDMCWFISDYHHYAIWWFELPRSLLTIATLTYLSLGFRLIMRQRGVTGGEQTNAYVWRYVLYSFPTPLVRIIPTVANAALDVYLAETDSSDYYDSTFSHFLFMVSVTPALLTVIAYTGLARSNGRNASYFHPSMTL</sequence>
<gene>
    <name evidence="2" type="ORF">KIPB_011981</name>
</gene>
<keyword evidence="1" id="KW-0472">Membrane</keyword>
<organism evidence="2 3">
    <name type="scientific">Kipferlia bialata</name>
    <dbReference type="NCBI Taxonomy" id="797122"/>
    <lineage>
        <taxon>Eukaryota</taxon>
        <taxon>Metamonada</taxon>
        <taxon>Carpediemonas-like organisms</taxon>
        <taxon>Kipferlia</taxon>
    </lineage>
</organism>
<evidence type="ECO:0008006" key="4">
    <source>
        <dbReference type="Google" id="ProtNLM"/>
    </source>
</evidence>
<keyword evidence="1" id="KW-0812">Transmembrane</keyword>
<dbReference type="EMBL" id="BDIP01005105">
    <property type="protein sequence ID" value="GIQ89497.1"/>
    <property type="molecule type" value="Genomic_DNA"/>
</dbReference>
<reference evidence="2 3" key="1">
    <citation type="journal article" date="2018" name="PLoS ONE">
        <title>The draft genome of Kipferlia bialata reveals reductive genome evolution in fornicate parasites.</title>
        <authorList>
            <person name="Tanifuji G."/>
            <person name="Takabayashi S."/>
            <person name="Kume K."/>
            <person name="Takagi M."/>
            <person name="Nakayama T."/>
            <person name="Kamikawa R."/>
            <person name="Inagaki Y."/>
            <person name="Hashimoto T."/>
        </authorList>
    </citation>
    <scope>NUCLEOTIDE SEQUENCE [LARGE SCALE GENOMIC DNA]</scope>
    <source>
        <strain evidence="2">NY0173</strain>
    </source>
</reference>
<evidence type="ECO:0000313" key="2">
    <source>
        <dbReference type="EMBL" id="GIQ89497.1"/>
    </source>
</evidence>
<feature type="transmembrane region" description="Helical" evidence="1">
    <location>
        <begin position="113"/>
        <end position="137"/>
    </location>
</feature>
<dbReference type="Proteomes" id="UP000265618">
    <property type="component" value="Unassembled WGS sequence"/>
</dbReference>
<comment type="caution">
    <text evidence="2">The sequence shown here is derived from an EMBL/GenBank/DDBJ whole genome shotgun (WGS) entry which is preliminary data.</text>
</comment>
<feature type="transmembrane region" description="Helical" evidence="1">
    <location>
        <begin position="27"/>
        <end position="50"/>
    </location>
</feature>
<evidence type="ECO:0000313" key="3">
    <source>
        <dbReference type="Proteomes" id="UP000265618"/>
    </source>
</evidence>
<accession>A0A9K3D795</accession>
<protein>
    <recommendedName>
        <fullName evidence="4">G-protein coupled receptors family 2 profile 2 domain-containing protein</fullName>
    </recommendedName>
</protein>
<keyword evidence="3" id="KW-1185">Reference proteome</keyword>
<keyword evidence="1" id="KW-1133">Transmembrane helix</keyword>
<name>A0A9K3D795_9EUKA</name>
<feature type="non-terminal residue" evidence="2">
    <location>
        <position position="1"/>
    </location>
</feature>
<proteinExistence type="predicted"/>
<feature type="transmembrane region" description="Helical" evidence="1">
    <location>
        <begin position="70"/>
        <end position="92"/>
    </location>
</feature>
<evidence type="ECO:0000256" key="1">
    <source>
        <dbReference type="SAM" id="Phobius"/>
    </source>
</evidence>
<dbReference type="AlphaFoldDB" id="A0A9K3D795"/>